<dbReference type="InterPro" id="IPR028002">
    <property type="entry name" value="Myb_DNA-bind_5"/>
</dbReference>
<dbReference type="EMBL" id="CAKASE010000046">
    <property type="protein sequence ID" value="CAG9561331.1"/>
    <property type="molecule type" value="Genomic_DNA"/>
</dbReference>
<reference evidence="8" key="1">
    <citation type="submission" date="2021-09" db="EMBL/GenBank/DDBJ databases">
        <authorList>
            <person name="Martin H S."/>
        </authorList>
    </citation>
    <scope>NUCLEOTIDE SEQUENCE</scope>
</reference>
<comment type="function">
    <text evidence="5">Involved in transvection phenomena (= synapsis-dependent gene expression), where the synaptic pairing of chromosomes carrying genes with which zeste interacts influences the expression of these genes. Zeste binds to DNA and stimulates transcription from a nearby promoter.</text>
</comment>
<keyword evidence="3" id="KW-0805">Transcription regulation</keyword>
<keyword evidence="4" id="KW-0804">Transcription</keyword>
<comment type="caution">
    <text evidence="8">The sequence shown here is derived from an EMBL/GenBank/DDBJ whole genome shotgun (WGS) entry which is preliminary data.</text>
</comment>
<evidence type="ECO:0000256" key="6">
    <source>
        <dbReference type="SAM" id="Coils"/>
    </source>
</evidence>
<evidence type="ECO:0000256" key="5">
    <source>
        <dbReference type="ARBA" id="ARBA00025466"/>
    </source>
</evidence>
<feature type="coiled-coil region" evidence="6">
    <location>
        <begin position="246"/>
        <end position="273"/>
    </location>
</feature>
<evidence type="ECO:0000256" key="3">
    <source>
        <dbReference type="ARBA" id="ARBA00023015"/>
    </source>
</evidence>
<sequence>MDEENEEENTSSQYRSPAYSKDEVQALVKQVELYKHIILNKCTNTTTNHAKEVAWLKISKDFNKQGFRNLRSVDSLKIKWDNLKKEARKLSKNILDVRHIEFDDVLSRIVVMMSETEENSNNTTDGILQHINEADEENQQKIWEENYDNSEGDDLIDGDECERMAKCVGFKGFKDHEHKKLNDHKVIKTEPEFQYKDDPVDEESNDMENTSEKVNEDLTDPLSLVLNGDSGMDSSSYFGSCTTDNKEIVKLNLELLNYQLENARLERHRIEQATAAEASEQQTKKIEGSLRLRAARLAAVAEELKLPTNHPALEYTAEELHAQQYMQQFQ</sequence>
<comment type="subunit">
    <text evidence="1">Self-associates forming complexes of several hundred monomers.</text>
</comment>
<accession>A0A8J2QK00</accession>
<dbReference type="Proteomes" id="UP000789524">
    <property type="component" value="Unassembled WGS sequence"/>
</dbReference>
<proteinExistence type="predicted"/>
<organism evidence="8 9">
    <name type="scientific">Danaus chrysippus</name>
    <name type="common">African queen</name>
    <dbReference type="NCBI Taxonomy" id="151541"/>
    <lineage>
        <taxon>Eukaryota</taxon>
        <taxon>Metazoa</taxon>
        <taxon>Ecdysozoa</taxon>
        <taxon>Arthropoda</taxon>
        <taxon>Hexapoda</taxon>
        <taxon>Insecta</taxon>
        <taxon>Pterygota</taxon>
        <taxon>Neoptera</taxon>
        <taxon>Endopterygota</taxon>
        <taxon>Lepidoptera</taxon>
        <taxon>Glossata</taxon>
        <taxon>Ditrysia</taxon>
        <taxon>Papilionoidea</taxon>
        <taxon>Nymphalidae</taxon>
        <taxon>Danainae</taxon>
        <taxon>Danaini</taxon>
        <taxon>Danaina</taxon>
        <taxon>Danaus</taxon>
        <taxon>Anosia</taxon>
    </lineage>
</organism>
<dbReference type="OrthoDB" id="7478883at2759"/>
<evidence type="ECO:0000259" key="7">
    <source>
        <dbReference type="Pfam" id="PF13873"/>
    </source>
</evidence>
<evidence type="ECO:0000313" key="8">
    <source>
        <dbReference type="EMBL" id="CAG9561331.1"/>
    </source>
</evidence>
<protein>
    <recommendedName>
        <fullName evidence="2">Regulatory protein zeste</fullName>
    </recommendedName>
</protein>
<evidence type="ECO:0000256" key="1">
    <source>
        <dbReference type="ARBA" id="ARBA00011764"/>
    </source>
</evidence>
<name>A0A8J2QK00_9NEOP</name>
<feature type="domain" description="Myb/SANT-like DNA-binding" evidence="7">
    <location>
        <begin position="15"/>
        <end position="89"/>
    </location>
</feature>
<gene>
    <name evidence="8" type="ORF">DCHRY22_LOCUS2862</name>
</gene>
<evidence type="ECO:0000256" key="2">
    <source>
        <dbReference type="ARBA" id="ARBA00016807"/>
    </source>
</evidence>
<keyword evidence="6" id="KW-0175">Coiled coil</keyword>
<evidence type="ECO:0000313" key="9">
    <source>
        <dbReference type="Proteomes" id="UP000789524"/>
    </source>
</evidence>
<dbReference type="AlphaFoldDB" id="A0A8J2QK00"/>
<dbReference type="Pfam" id="PF13873">
    <property type="entry name" value="Myb_DNA-bind_5"/>
    <property type="match status" value="1"/>
</dbReference>
<evidence type="ECO:0000256" key="4">
    <source>
        <dbReference type="ARBA" id="ARBA00023163"/>
    </source>
</evidence>
<keyword evidence="9" id="KW-1185">Reference proteome</keyword>